<comment type="caution">
    <text evidence="1">The sequence shown here is derived from an EMBL/GenBank/DDBJ whole genome shotgun (WGS) entry which is preliminary data.</text>
</comment>
<dbReference type="RefSeq" id="WP_380969670.1">
    <property type="nucleotide sequence ID" value="NZ_JBHTCO010000044.1"/>
</dbReference>
<name>A0ABW2Q0W1_9BACL</name>
<sequence length="56" mass="6388">MEASYIKEALKQVGIDVPEKDIPYIQKLLNNVSPAAPRLNPHLLKNVDGIKLYSWR</sequence>
<evidence type="ECO:0000313" key="2">
    <source>
        <dbReference type="Proteomes" id="UP001596505"/>
    </source>
</evidence>
<dbReference type="Proteomes" id="UP001596505">
    <property type="component" value="Unassembled WGS sequence"/>
</dbReference>
<evidence type="ECO:0000313" key="1">
    <source>
        <dbReference type="EMBL" id="MFC7395283.1"/>
    </source>
</evidence>
<proteinExistence type="predicted"/>
<dbReference type="EMBL" id="JBHTCO010000044">
    <property type="protein sequence ID" value="MFC7395283.1"/>
    <property type="molecule type" value="Genomic_DNA"/>
</dbReference>
<keyword evidence="2" id="KW-1185">Reference proteome</keyword>
<accession>A0ABW2Q0W1</accession>
<organism evidence="1 2">
    <name type="scientific">Scopulibacillus cellulosilyticus</name>
    <dbReference type="NCBI Taxonomy" id="2665665"/>
    <lineage>
        <taxon>Bacteria</taxon>
        <taxon>Bacillati</taxon>
        <taxon>Bacillota</taxon>
        <taxon>Bacilli</taxon>
        <taxon>Bacillales</taxon>
        <taxon>Sporolactobacillaceae</taxon>
        <taxon>Scopulibacillus</taxon>
    </lineage>
</organism>
<reference evidence="2" key="1">
    <citation type="journal article" date="2019" name="Int. J. Syst. Evol. Microbiol.">
        <title>The Global Catalogue of Microorganisms (GCM) 10K type strain sequencing project: providing services to taxonomists for standard genome sequencing and annotation.</title>
        <authorList>
            <consortium name="The Broad Institute Genomics Platform"/>
            <consortium name="The Broad Institute Genome Sequencing Center for Infectious Disease"/>
            <person name="Wu L."/>
            <person name="Ma J."/>
        </authorList>
    </citation>
    <scope>NUCLEOTIDE SEQUENCE [LARGE SCALE GENOMIC DNA]</scope>
    <source>
        <strain evidence="2">CGMCC 1.16305</strain>
    </source>
</reference>
<protein>
    <submittedName>
        <fullName evidence="1">Uncharacterized protein</fullName>
    </submittedName>
</protein>
<gene>
    <name evidence="1" type="ORF">ACFQRG_20445</name>
</gene>